<dbReference type="Proteomes" id="UP000521943">
    <property type="component" value="Unassembled WGS sequence"/>
</dbReference>
<feature type="compositionally biased region" description="Acidic residues" evidence="1">
    <location>
        <begin position="206"/>
        <end position="215"/>
    </location>
</feature>
<evidence type="ECO:0000313" key="2">
    <source>
        <dbReference type="EMBL" id="KAF6751555.1"/>
    </source>
</evidence>
<organism evidence="2 3">
    <name type="scientific">Ephemerocybe angulata</name>
    <dbReference type="NCBI Taxonomy" id="980116"/>
    <lineage>
        <taxon>Eukaryota</taxon>
        <taxon>Fungi</taxon>
        <taxon>Dikarya</taxon>
        <taxon>Basidiomycota</taxon>
        <taxon>Agaricomycotina</taxon>
        <taxon>Agaricomycetes</taxon>
        <taxon>Agaricomycetidae</taxon>
        <taxon>Agaricales</taxon>
        <taxon>Agaricineae</taxon>
        <taxon>Psathyrellaceae</taxon>
        <taxon>Ephemerocybe</taxon>
    </lineage>
</organism>
<evidence type="ECO:0000313" key="3">
    <source>
        <dbReference type="Proteomes" id="UP000521943"/>
    </source>
</evidence>
<proteinExistence type="predicted"/>
<accession>A0A8H6HRQ8</accession>
<protein>
    <submittedName>
        <fullName evidence="2">Uncharacterized protein</fullName>
    </submittedName>
</protein>
<dbReference type="AlphaFoldDB" id="A0A8H6HRQ8"/>
<feature type="region of interest" description="Disordered" evidence="1">
    <location>
        <begin position="147"/>
        <end position="220"/>
    </location>
</feature>
<gene>
    <name evidence="2" type="ORF">DFP72DRAFT_476640</name>
</gene>
<reference evidence="2 3" key="1">
    <citation type="submission" date="2020-07" db="EMBL/GenBank/DDBJ databases">
        <title>Comparative genomics of pyrophilous fungi reveals a link between fire events and developmental genes.</title>
        <authorList>
            <consortium name="DOE Joint Genome Institute"/>
            <person name="Steindorff A.S."/>
            <person name="Carver A."/>
            <person name="Calhoun S."/>
            <person name="Stillman K."/>
            <person name="Liu H."/>
            <person name="Lipzen A."/>
            <person name="Pangilinan J."/>
            <person name="Labutti K."/>
            <person name="Bruns T.D."/>
            <person name="Grigoriev I.V."/>
        </authorList>
    </citation>
    <scope>NUCLEOTIDE SEQUENCE [LARGE SCALE GENOMIC DNA]</scope>
    <source>
        <strain evidence="2 3">CBS 144469</strain>
    </source>
</reference>
<comment type="caution">
    <text evidence="2">The sequence shown here is derived from an EMBL/GenBank/DDBJ whole genome shotgun (WGS) entry which is preliminary data.</text>
</comment>
<feature type="compositionally biased region" description="Acidic residues" evidence="1">
    <location>
        <begin position="177"/>
        <end position="195"/>
    </location>
</feature>
<name>A0A8H6HRQ8_9AGAR</name>
<sequence>MATLPPYAIISPEECRGILEHLRASNVSLPCFLNSVLYHHAALSTGGHSDMAHFASSLPGVLDNLNNSELTRRATLDWVFKTSTEIHAKEVAELSKEAAGFHFNASNATEDALKEVSVRRLSAAMNTLAPRTCELLGRLLAANDDVVQHRDKKRRQRAEDGGSKKRRRSTHRRGVDVEAEDIQVDDGDEEWVNEEGESRRTASVDLQEESDDENEERQRKIAEMVRVCPIPEIY</sequence>
<evidence type="ECO:0000256" key="1">
    <source>
        <dbReference type="SAM" id="MobiDB-lite"/>
    </source>
</evidence>
<dbReference type="EMBL" id="JACGCI010000049">
    <property type="protein sequence ID" value="KAF6751555.1"/>
    <property type="molecule type" value="Genomic_DNA"/>
</dbReference>
<keyword evidence="3" id="KW-1185">Reference proteome</keyword>